<reference evidence="2" key="1">
    <citation type="journal article" date="2020" name="Stud. Mycol.">
        <title>101 Dothideomycetes genomes: a test case for predicting lifestyles and emergence of pathogens.</title>
        <authorList>
            <person name="Haridas S."/>
            <person name="Albert R."/>
            <person name="Binder M."/>
            <person name="Bloem J."/>
            <person name="Labutti K."/>
            <person name="Salamov A."/>
            <person name="Andreopoulos B."/>
            <person name="Baker S."/>
            <person name="Barry K."/>
            <person name="Bills G."/>
            <person name="Bluhm B."/>
            <person name="Cannon C."/>
            <person name="Castanera R."/>
            <person name="Culley D."/>
            <person name="Daum C."/>
            <person name="Ezra D."/>
            <person name="Gonzalez J."/>
            <person name="Henrissat B."/>
            <person name="Kuo A."/>
            <person name="Liang C."/>
            <person name="Lipzen A."/>
            <person name="Lutzoni F."/>
            <person name="Magnuson J."/>
            <person name="Mondo S."/>
            <person name="Nolan M."/>
            <person name="Ohm R."/>
            <person name="Pangilinan J."/>
            <person name="Park H.-J."/>
            <person name="Ramirez L."/>
            <person name="Alfaro M."/>
            <person name="Sun H."/>
            <person name="Tritt A."/>
            <person name="Yoshinaga Y."/>
            <person name="Zwiers L.-H."/>
            <person name="Turgeon B."/>
            <person name="Goodwin S."/>
            <person name="Spatafora J."/>
            <person name="Crous P."/>
            <person name="Grigoriev I."/>
        </authorList>
    </citation>
    <scope>NUCLEOTIDE SEQUENCE</scope>
    <source>
        <strain evidence="2">CBS 119687</strain>
    </source>
</reference>
<protein>
    <recommendedName>
        <fullName evidence="1">C2H2-type domain-containing protein</fullName>
    </recommendedName>
</protein>
<dbReference type="GeneID" id="54413619"/>
<dbReference type="OrthoDB" id="3782456at2759"/>
<keyword evidence="3" id="KW-1185">Reference proteome</keyword>
<dbReference type="Proteomes" id="UP000799771">
    <property type="component" value="Unassembled WGS sequence"/>
</dbReference>
<evidence type="ECO:0000259" key="1">
    <source>
        <dbReference type="PROSITE" id="PS00028"/>
    </source>
</evidence>
<dbReference type="AlphaFoldDB" id="A0A6A5ZYR4"/>
<name>A0A6A5ZYR4_9PLEO</name>
<evidence type="ECO:0000313" key="2">
    <source>
        <dbReference type="EMBL" id="KAF2123528.1"/>
    </source>
</evidence>
<dbReference type="InterPro" id="IPR013087">
    <property type="entry name" value="Znf_C2H2_type"/>
</dbReference>
<feature type="domain" description="C2H2-type" evidence="1">
    <location>
        <begin position="294"/>
        <end position="318"/>
    </location>
</feature>
<evidence type="ECO:0000313" key="3">
    <source>
        <dbReference type="Proteomes" id="UP000799771"/>
    </source>
</evidence>
<proteinExistence type="predicted"/>
<dbReference type="PROSITE" id="PS00028">
    <property type="entry name" value="ZINC_FINGER_C2H2_1"/>
    <property type="match status" value="1"/>
</dbReference>
<sequence>MWDVNLCMTWPEKILVPFKYFGNPKLWEPSTTSASFPSFLDLPVEIQFRIYECCDASTLFQLMHTCAHSRSEASKLFWAHQDIWYYCQDAYKFTYQYLHPILQFCPEFASRIAQIEFELGRLELVFQADNETPHARQQMNTVEKAQSFWSRVQQTFPSIKKVVLTGLLSRMGALPPDDEYDVAYSALTLVVQQAPPNIIVFLAVEDNRSGIRLPQKPHRLWRVAADLRPSWQIVEEDWTPSRILLPPKRFSTYPLGTFLTFLSNQEQSVLESRGLRWLRVESYARYAVGSTITCPKSDCDSTFTEKDTWRQHLKDTHHNGYGSGQEDETKSRFCEHTPAEFKTAIEKRQNRVSASYEDARAIWRKLHDGWDQEGTEKRRMFEEAFRAQLREANAFSPGELVEDTCPWFDTFNMYFDSTHVYYSGISDVSSPNVADV</sequence>
<accession>A0A6A5ZYR4</accession>
<dbReference type="RefSeq" id="XP_033517922.1">
    <property type="nucleotide sequence ID" value="XM_033673187.1"/>
</dbReference>
<organism evidence="2 3">
    <name type="scientific">Dothidotthia symphoricarpi CBS 119687</name>
    <dbReference type="NCBI Taxonomy" id="1392245"/>
    <lineage>
        <taxon>Eukaryota</taxon>
        <taxon>Fungi</taxon>
        <taxon>Dikarya</taxon>
        <taxon>Ascomycota</taxon>
        <taxon>Pezizomycotina</taxon>
        <taxon>Dothideomycetes</taxon>
        <taxon>Pleosporomycetidae</taxon>
        <taxon>Pleosporales</taxon>
        <taxon>Dothidotthiaceae</taxon>
        <taxon>Dothidotthia</taxon>
    </lineage>
</organism>
<dbReference type="EMBL" id="ML977526">
    <property type="protein sequence ID" value="KAF2123528.1"/>
    <property type="molecule type" value="Genomic_DNA"/>
</dbReference>
<gene>
    <name evidence="2" type="ORF">P153DRAFT_435860</name>
</gene>